<dbReference type="Proteomes" id="UP000192900">
    <property type="component" value="Chromosome"/>
</dbReference>
<dbReference type="EMBL" id="CP019706">
    <property type="protein sequence ID" value="ARJ42999.1"/>
    <property type="molecule type" value="Genomic_DNA"/>
</dbReference>
<dbReference type="Pfam" id="PF06178">
    <property type="entry name" value="KdgM"/>
    <property type="match status" value="1"/>
</dbReference>
<dbReference type="AlphaFoldDB" id="A0A1W6B7F9"/>
<organism evidence="3 4">
    <name type="scientific">Pantoea alhagi</name>
    <dbReference type="NCBI Taxonomy" id="1891675"/>
    <lineage>
        <taxon>Bacteria</taxon>
        <taxon>Pseudomonadati</taxon>
        <taxon>Pseudomonadota</taxon>
        <taxon>Gammaproteobacteria</taxon>
        <taxon>Enterobacterales</taxon>
        <taxon>Erwiniaceae</taxon>
        <taxon>Pantoea</taxon>
    </lineage>
</organism>
<accession>A0A1W6B7F9</accession>
<dbReference type="RefSeq" id="WP_085071050.1">
    <property type="nucleotide sequence ID" value="NZ_CP019706.1"/>
</dbReference>
<dbReference type="InterPro" id="IPR009331">
    <property type="entry name" value="Oligogalacturonate-sp_porin"/>
</dbReference>
<evidence type="ECO:0000256" key="2">
    <source>
        <dbReference type="SAM" id="SignalP"/>
    </source>
</evidence>
<evidence type="ECO:0000256" key="1">
    <source>
        <dbReference type="ARBA" id="ARBA00022729"/>
    </source>
</evidence>
<dbReference type="PANTHER" id="PTHR38105:SF5">
    <property type="entry name" value="OUTER MEMBRANE PROTEIN"/>
    <property type="match status" value="1"/>
</dbReference>
<dbReference type="STRING" id="1891675.B1H58_13820"/>
<evidence type="ECO:0000313" key="4">
    <source>
        <dbReference type="Proteomes" id="UP000192900"/>
    </source>
</evidence>
<name>A0A1W6B7F9_9GAMM</name>
<feature type="chain" id="PRO_5013094364" evidence="2">
    <location>
        <begin position="21"/>
        <end position="226"/>
    </location>
</feature>
<dbReference type="GO" id="GO:0015288">
    <property type="term" value="F:porin activity"/>
    <property type="evidence" value="ECO:0007669"/>
    <property type="project" value="TreeGrafter"/>
</dbReference>
<dbReference type="PANTHER" id="PTHR38105">
    <property type="entry name" value="OUTER MEMBRANE PROTEIN-RELATED-RELATED"/>
    <property type="match status" value="1"/>
</dbReference>
<dbReference type="InterPro" id="IPR053713">
    <property type="entry name" value="Bact_OM_Channel_sf"/>
</dbReference>
<proteinExistence type="predicted"/>
<evidence type="ECO:0000313" key="3">
    <source>
        <dbReference type="EMBL" id="ARJ42999.1"/>
    </source>
</evidence>
<dbReference type="Gene3D" id="2.40.160.40">
    <property type="entry name" value="monomeric porin ompg"/>
    <property type="match status" value="1"/>
</dbReference>
<feature type="signal peptide" evidence="2">
    <location>
        <begin position="1"/>
        <end position="20"/>
    </location>
</feature>
<keyword evidence="1 2" id="KW-0732">Signal</keyword>
<dbReference type="SUPFAM" id="SSF56935">
    <property type="entry name" value="Porins"/>
    <property type="match status" value="1"/>
</dbReference>
<dbReference type="GO" id="GO:0009279">
    <property type="term" value="C:cell outer membrane"/>
    <property type="evidence" value="ECO:0007669"/>
    <property type="project" value="TreeGrafter"/>
</dbReference>
<sequence length="226" mass="26741">MNKQTLMCCGLLLASTQAAAVTIDVRHEWLDDSKVHKDRVAVSHRFDNGIGFTLEAKWKSGGDNQNKAFNDLVSNGTENTLNYQFRPVKEWFVQPGFTLESSEESSIYKPFLMTGYAFDSGIYINGRYRYEYTRQSESDKEDMKTNRGEIWLGYEFTDWKVEYNYIYKHSDQIRFNNKKWDYEQNIKALWKFNKSWAPYIEVGDISVRKTTDERQTRLRIGLQYKF</sequence>
<protein>
    <submittedName>
        <fullName evidence="3">Porin</fullName>
    </submittedName>
</protein>
<reference evidence="3 4" key="1">
    <citation type="submission" date="2017-02" db="EMBL/GenBank/DDBJ databases">
        <title>Complete genome sequence of the drought resistance-promoting endophyte Pantoea alhagi LTYR-11Z.</title>
        <authorList>
            <person name="Zhang L."/>
        </authorList>
    </citation>
    <scope>NUCLEOTIDE SEQUENCE [LARGE SCALE GENOMIC DNA]</scope>
    <source>
        <strain evidence="3 4">LTYR-11Z</strain>
    </source>
</reference>
<dbReference type="KEGG" id="palh:B1H58_13820"/>
<dbReference type="OrthoDB" id="5817226at2"/>
<dbReference type="GO" id="GO:0015772">
    <property type="term" value="P:oligosaccharide transport"/>
    <property type="evidence" value="ECO:0007669"/>
    <property type="project" value="TreeGrafter"/>
</dbReference>
<gene>
    <name evidence="3" type="ORF">B1H58_13820</name>
</gene>
<keyword evidence="4" id="KW-1185">Reference proteome</keyword>